<accession>E0IBU3</accession>
<dbReference type="Proteomes" id="UP000005387">
    <property type="component" value="Unassembled WGS sequence"/>
</dbReference>
<dbReference type="STRING" id="717606.PaecuDRAFT_3132"/>
<organism evidence="1 2">
    <name type="scientific">Paenibacillus curdlanolyticus YK9</name>
    <dbReference type="NCBI Taxonomy" id="717606"/>
    <lineage>
        <taxon>Bacteria</taxon>
        <taxon>Bacillati</taxon>
        <taxon>Bacillota</taxon>
        <taxon>Bacilli</taxon>
        <taxon>Bacillales</taxon>
        <taxon>Paenibacillaceae</taxon>
        <taxon>Paenibacillus</taxon>
    </lineage>
</organism>
<dbReference type="AlphaFoldDB" id="E0IBU3"/>
<dbReference type="RefSeq" id="WP_006039120.1">
    <property type="nucleotide sequence ID" value="NZ_AEDD01000008.1"/>
</dbReference>
<dbReference type="eggNOG" id="COG3941">
    <property type="taxonomic scope" value="Bacteria"/>
</dbReference>
<sequence>MSAGSAGDIILDLGLNFGEFNRQLSGIAGIAGGLVSKAFMGLGGVIAGAFAVHGIVQFGREAINLASDLAEVQNVVNVTFGSMAADIDAFSKSALESYGLGELSAKRYASTMGAMLKSSGLAGESVKKLSLNMTTLSADMASFYNLSTDMAFDKIRSGIAGETEPLMQLGINMNVANLEAYALSQGITKSWQAMSQAEQVLLRYNYLLSVTGDAQGDFARNGQSWANQTRVLTEQWKIFQGTMGAGFINILTPVVKGLNWLIAKLQIAAQYFKAFTELIFGNAMGNSLSGLTASTEAAATGMGDVGTAAGGAGKKIRKAGKEVKGALAGFDQLNTLAISTADAMDDAGDSAGGVADMGIGGMDFGSMGPITPTIDTDTITSQVQGFINNVKSMIGGLASVFAPIGTTLYNAFVPVLTEAWGKIAPVLAQWKTQIGIVFADIISLGEPLKNWIMTGLIPFWQTSLEVLGTVVSGQLDSLLMVFTTFWVSVFPILQNFVTEGLPVMTSFMTGVIEIYGKLFETVKQIFDDIWSDAVDPAMKLVSKIITDTLNIIYDFWNTWGTKIVSGLKSSLDSVKSLWGSLWEKFLKPIVQGLLNELSWLWEKHLKGLITEVTNFVGKLLTAASDIYTKFVAPIIKYLIDNLGPTFANFVTAAGDVIGTFLGTVMDIAAGIIKALGGIVDFIAGTLTGDWKKAWGGIKTFMQGIADAIVGIMKGAVNQVIDAFNFMIRQLNTISIDMPDWVPGVGGESFGVSIPEIPKLAKGGLAYGPTLAMVGDNRGASVDPEVVSPLSKLQDMIGSNNAPVVDALQEVKRLLQIIAAKDPTFKVGETEFGRAAARAINSAQRQSQSPLLSL</sequence>
<keyword evidence="2" id="KW-1185">Reference proteome</keyword>
<protein>
    <submittedName>
        <fullName evidence="1">Phage-related protein-like protein</fullName>
    </submittedName>
</protein>
<reference evidence="1 2" key="1">
    <citation type="submission" date="2010-07" db="EMBL/GenBank/DDBJ databases">
        <title>The draft genome of Paenibacillus curdlanolyticus YK9.</title>
        <authorList>
            <consortium name="US DOE Joint Genome Institute (JGI-PGF)"/>
            <person name="Lucas S."/>
            <person name="Copeland A."/>
            <person name="Lapidus A."/>
            <person name="Cheng J.-F."/>
            <person name="Bruce D."/>
            <person name="Goodwin L."/>
            <person name="Pitluck S."/>
            <person name="Land M.L."/>
            <person name="Hauser L."/>
            <person name="Chang Y.-J."/>
            <person name="Jeffries C."/>
            <person name="Anderson I.J."/>
            <person name="Johnson E."/>
            <person name="Loganathan U."/>
            <person name="Mulhopadhyay B."/>
            <person name="Kyrpides N."/>
            <person name="Woyke T.J."/>
        </authorList>
    </citation>
    <scope>NUCLEOTIDE SEQUENCE [LARGE SCALE GENOMIC DNA]</scope>
    <source>
        <strain evidence="1 2">YK9</strain>
    </source>
</reference>
<gene>
    <name evidence="1" type="ORF">PaecuDRAFT_3132</name>
</gene>
<dbReference type="eggNOG" id="COG5412">
    <property type="taxonomic scope" value="Bacteria"/>
</dbReference>
<dbReference type="EMBL" id="AEDD01000008">
    <property type="protein sequence ID" value="EFM10173.1"/>
    <property type="molecule type" value="Genomic_DNA"/>
</dbReference>
<dbReference type="OrthoDB" id="90760at2"/>
<evidence type="ECO:0000313" key="2">
    <source>
        <dbReference type="Proteomes" id="UP000005387"/>
    </source>
</evidence>
<evidence type="ECO:0000313" key="1">
    <source>
        <dbReference type="EMBL" id="EFM10173.1"/>
    </source>
</evidence>
<proteinExistence type="predicted"/>
<name>E0IBU3_9BACL</name>